<keyword evidence="3 8" id="KW-0479">Metal-binding</keyword>
<dbReference type="NCBIfam" id="TIGR00516">
    <property type="entry name" value="acpS"/>
    <property type="match status" value="1"/>
</dbReference>
<keyword evidence="6 8" id="KW-0443">Lipid metabolism</keyword>
<evidence type="ECO:0000256" key="8">
    <source>
        <dbReference type="HAMAP-Rule" id="MF_00101"/>
    </source>
</evidence>
<evidence type="ECO:0000313" key="10">
    <source>
        <dbReference type="EMBL" id="TMI84313.1"/>
    </source>
</evidence>
<dbReference type="EMBL" id="VBAN01000068">
    <property type="protein sequence ID" value="TMI84313.1"/>
    <property type="molecule type" value="Genomic_DNA"/>
</dbReference>
<keyword evidence="8" id="KW-0963">Cytoplasm</keyword>
<evidence type="ECO:0000256" key="6">
    <source>
        <dbReference type="ARBA" id="ARBA00023098"/>
    </source>
</evidence>
<accession>A0A537JL88</accession>
<feature type="binding site" evidence="8">
    <location>
        <position position="57"/>
    </location>
    <ligand>
        <name>Mg(2+)</name>
        <dbReference type="ChEBI" id="CHEBI:18420"/>
    </ligand>
</feature>
<dbReference type="InterPro" id="IPR004568">
    <property type="entry name" value="Ppantetheine-prot_Trfase_dom"/>
</dbReference>
<dbReference type="Pfam" id="PF01648">
    <property type="entry name" value="ACPS"/>
    <property type="match status" value="1"/>
</dbReference>
<feature type="domain" description="4'-phosphopantetheinyl transferase" evidence="9">
    <location>
        <begin position="4"/>
        <end position="106"/>
    </location>
</feature>
<protein>
    <recommendedName>
        <fullName evidence="8">Holo-[acyl-carrier-protein] synthase</fullName>
        <shortName evidence="8">Holo-ACP synthase</shortName>
        <ecNumber evidence="8">2.7.8.7</ecNumber>
    </recommendedName>
    <alternativeName>
        <fullName evidence="8">4'-phosphopantetheinyl transferase AcpS</fullName>
    </alternativeName>
</protein>
<keyword evidence="1 8" id="KW-0444">Lipid biosynthesis</keyword>
<dbReference type="InterPro" id="IPR037143">
    <property type="entry name" value="4-PPantetheinyl_Trfase_dom_sf"/>
</dbReference>
<keyword evidence="4 8" id="KW-0276">Fatty acid metabolism</keyword>
<dbReference type="Gene3D" id="3.90.470.20">
    <property type="entry name" value="4'-phosphopantetheinyl transferase domain"/>
    <property type="match status" value="1"/>
</dbReference>
<comment type="cofactor">
    <cofactor evidence="8">
        <name>Mg(2+)</name>
        <dbReference type="ChEBI" id="CHEBI:18420"/>
    </cofactor>
</comment>
<comment type="similarity">
    <text evidence="8">Belongs to the P-Pant transferase superfamily. AcpS family.</text>
</comment>
<comment type="catalytic activity">
    <reaction evidence="8">
        <text>apo-[ACP] + CoA = holo-[ACP] + adenosine 3',5'-bisphosphate + H(+)</text>
        <dbReference type="Rhea" id="RHEA:12068"/>
        <dbReference type="Rhea" id="RHEA-COMP:9685"/>
        <dbReference type="Rhea" id="RHEA-COMP:9690"/>
        <dbReference type="ChEBI" id="CHEBI:15378"/>
        <dbReference type="ChEBI" id="CHEBI:29999"/>
        <dbReference type="ChEBI" id="CHEBI:57287"/>
        <dbReference type="ChEBI" id="CHEBI:58343"/>
        <dbReference type="ChEBI" id="CHEBI:64479"/>
        <dbReference type="EC" id="2.7.8.7"/>
    </reaction>
</comment>
<dbReference type="Proteomes" id="UP000318093">
    <property type="component" value="Unassembled WGS sequence"/>
</dbReference>
<organism evidence="10 11">
    <name type="scientific">Candidatus Segetimicrobium genomatis</name>
    <dbReference type="NCBI Taxonomy" id="2569760"/>
    <lineage>
        <taxon>Bacteria</taxon>
        <taxon>Bacillati</taxon>
        <taxon>Candidatus Sysuimicrobiota</taxon>
        <taxon>Candidatus Sysuimicrobiia</taxon>
        <taxon>Candidatus Sysuimicrobiales</taxon>
        <taxon>Candidatus Segetimicrobiaceae</taxon>
        <taxon>Candidatus Segetimicrobium</taxon>
    </lineage>
</organism>
<gene>
    <name evidence="8 10" type="primary">acpS</name>
    <name evidence="10" type="ORF">E6H03_02145</name>
</gene>
<evidence type="ECO:0000256" key="5">
    <source>
        <dbReference type="ARBA" id="ARBA00022842"/>
    </source>
</evidence>
<dbReference type="EC" id="2.7.8.7" evidence="8"/>
<proteinExistence type="inferred from homology"/>
<dbReference type="InterPro" id="IPR002582">
    <property type="entry name" value="ACPS"/>
</dbReference>
<dbReference type="GO" id="GO:0005737">
    <property type="term" value="C:cytoplasm"/>
    <property type="evidence" value="ECO:0007669"/>
    <property type="project" value="UniProtKB-SubCell"/>
</dbReference>
<dbReference type="AlphaFoldDB" id="A0A537JL88"/>
<evidence type="ECO:0000256" key="1">
    <source>
        <dbReference type="ARBA" id="ARBA00022516"/>
    </source>
</evidence>
<evidence type="ECO:0000256" key="4">
    <source>
        <dbReference type="ARBA" id="ARBA00022832"/>
    </source>
</evidence>
<reference evidence="10 11" key="1">
    <citation type="journal article" date="2019" name="Nat. Microbiol.">
        <title>Mediterranean grassland soil C-N compound turnover is dependent on rainfall and depth, and is mediated by genomically divergent microorganisms.</title>
        <authorList>
            <person name="Diamond S."/>
            <person name="Andeer P.F."/>
            <person name="Li Z."/>
            <person name="Crits-Christoph A."/>
            <person name="Burstein D."/>
            <person name="Anantharaman K."/>
            <person name="Lane K.R."/>
            <person name="Thomas B.C."/>
            <person name="Pan C."/>
            <person name="Northen T.R."/>
            <person name="Banfield J.F."/>
        </authorList>
    </citation>
    <scope>NUCLEOTIDE SEQUENCE [LARGE SCALE GENOMIC DNA]</scope>
    <source>
        <strain evidence="10">NP_6</strain>
    </source>
</reference>
<comment type="subcellular location">
    <subcellularLocation>
        <location evidence="8">Cytoplasm</location>
    </subcellularLocation>
</comment>
<dbReference type="NCBIfam" id="TIGR00556">
    <property type="entry name" value="pantethn_trn"/>
    <property type="match status" value="1"/>
</dbReference>
<comment type="function">
    <text evidence="8">Transfers the 4'-phosphopantetheine moiety from coenzyme A to a Ser of acyl-carrier-protein.</text>
</comment>
<comment type="caution">
    <text evidence="10">The sequence shown here is derived from an EMBL/GenBank/DDBJ whole genome shotgun (WGS) entry which is preliminary data.</text>
</comment>
<dbReference type="GO" id="GO:0006633">
    <property type="term" value="P:fatty acid biosynthetic process"/>
    <property type="evidence" value="ECO:0007669"/>
    <property type="project" value="UniProtKB-UniRule"/>
</dbReference>
<evidence type="ECO:0000256" key="7">
    <source>
        <dbReference type="ARBA" id="ARBA00023160"/>
    </source>
</evidence>
<dbReference type="GO" id="GO:0000287">
    <property type="term" value="F:magnesium ion binding"/>
    <property type="evidence" value="ECO:0007669"/>
    <property type="project" value="UniProtKB-UniRule"/>
</dbReference>
<keyword evidence="7 8" id="KW-0275">Fatty acid biosynthesis</keyword>
<evidence type="ECO:0000256" key="3">
    <source>
        <dbReference type="ARBA" id="ARBA00022723"/>
    </source>
</evidence>
<evidence type="ECO:0000313" key="11">
    <source>
        <dbReference type="Proteomes" id="UP000318093"/>
    </source>
</evidence>
<evidence type="ECO:0000256" key="2">
    <source>
        <dbReference type="ARBA" id="ARBA00022679"/>
    </source>
</evidence>
<name>A0A537JL88_9BACT</name>
<keyword evidence="2 8" id="KW-0808">Transferase</keyword>
<evidence type="ECO:0000259" key="9">
    <source>
        <dbReference type="Pfam" id="PF01648"/>
    </source>
</evidence>
<sequence length="123" mass="13159">MIRGLGVDIVEVDRIRRAVSRWGEPFLYRVFTAAELARAGMSPDAAPRLAGRFAAKEAVMKALGVGFAGVGWQEIEITTDPLGRPGVRLSGRAAAVAERLGVRAWSLAISHTRLLAIAHALAE</sequence>
<dbReference type="SUPFAM" id="SSF56214">
    <property type="entry name" value="4'-phosphopantetheinyl transferase"/>
    <property type="match status" value="1"/>
</dbReference>
<keyword evidence="5 8" id="KW-0460">Magnesium</keyword>
<dbReference type="InterPro" id="IPR008278">
    <property type="entry name" value="4-PPantetheinyl_Trfase_dom"/>
</dbReference>
<dbReference type="GO" id="GO:0008897">
    <property type="term" value="F:holo-[acyl-carrier-protein] synthase activity"/>
    <property type="evidence" value="ECO:0007669"/>
    <property type="project" value="UniProtKB-UniRule"/>
</dbReference>
<dbReference type="HAMAP" id="MF_00101">
    <property type="entry name" value="AcpS"/>
    <property type="match status" value="1"/>
</dbReference>
<feature type="binding site" evidence="8">
    <location>
        <position position="8"/>
    </location>
    <ligand>
        <name>Mg(2+)</name>
        <dbReference type="ChEBI" id="CHEBI:18420"/>
    </ligand>
</feature>